<dbReference type="Proteomes" id="UP000046392">
    <property type="component" value="Unplaced"/>
</dbReference>
<reference evidence="2" key="1">
    <citation type="submission" date="2017-02" db="UniProtKB">
        <authorList>
            <consortium name="WormBaseParasite"/>
        </authorList>
    </citation>
    <scope>IDENTIFICATION</scope>
</reference>
<proteinExistence type="predicted"/>
<dbReference type="AlphaFoldDB" id="A0A0N5BYH1"/>
<sequence>MIGISESFAPCGLGVLKRYNITNAVTVFSGCTFNSHYEILGLSVPVAQFPTNVAPLPNTMNIFERILNLISYIVLKKVYSDSINIRNSTFKRFYNEGEIDLHNLFKETAFYIDNCDPLLSFGSPSTPKFNT</sequence>
<organism evidence="1 2">
    <name type="scientific">Strongyloides papillosus</name>
    <name type="common">Intestinal threadworm</name>
    <dbReference type="NCBI Taxonomy" id="174720"/>
    <lineage>
        <taxon>Eukaryota</taxon>
        <taxon>Metazoa</taxon>
        <taxon>Ecdysozoa</taxon>
        <taxon>Nematoda</taxon>
        <taxon>Chromadorea</taxon>
        <taxon>Rhabditida</taxon>
        <taxon>Tylenchina</taxon>
        <taxon>Panagrolaimomorpha</taxon>
        <taxon>Strongyloidoidea</taxon>
        <taxon>Strongyloididae</taxon>
        <taxon>Strongyloides</taxon>
    </lineage>
</organism>
<dbReference type="WBParaSite" id="SPAL_0001082600.1">
    <property type="protein sequence ID" value="SPAL_0001082600.1"/>
    <property type="gene ID" value="SPAL_0001082600"/>
</dbReference>
<evidence type="ECO:0000313" key="2">
    <source>
        <dbReference type="WBParaSite" id="SPAL_0001082600.1"/>
    </source>
</evidence>
<name>A0A0N5BYH1_STREA</name>
<keyword evidence="1" id="KW-1185">Reference proteome</keyword>
<protein>
    <submittedName>
        <fullName evidence="2">Glucuronosyltransferase</fullName>
    </submittedName>
</protein>
<dbReference type="SUPFAM" id="SSF53756">
    <property type="entry name" value="UDP-Glycosyltransferase/glycogen phosphorylase"/>
    <property type="match status" value="1"/>
</dbReference>
<accession>A0A0N5BYH1</accession>
<evidence type="ECO:0000313" key="1">
    <source>
        <dbReference type="Proteomes" id="UP000046392"/>
    </source>
</evidence>